<feature type="domain" description="Beta-defensin-like" evidence="2">
    <location>
        <begin position="29"/>
        <end position="62"/>
    </location>
</feature>
<dbReference type="GO" id="GO:0005576">
    <property type="term" value="C:extracellular region"/>
    <property type="evidence" value="ECO:0007669"/>
    <property type="project" value="InterPro"/>
</dbReference>
<dbReference type="Ensembl" id="ENSGEVT00005011696.1">
    <property type="protein sequence ID" value="ENSGEVP00005011166.1"/>
    <property type="gene ID" value="ENSGEVG00005007883.1"/>
</dbReference>
<keyword evidence="4" id="KW-1185">Reference proteome</keyword>
<accession>A0A8C4W8D8</accession>
<evidence type="ECO:0000313" key="3">
    <source>
        <dbReference type="Ensembl" id="ENSGEVP00005011166.1"/>
    </source>
</evidence>
<dbReference type="Proteomes" id="UP000694390">
    <property type="component" value="Unassembled WGS sequence"/>
</dbReference>
<dbReference type="Pfam" id="PF00711">
    <property type="entry name" value="Defensin_beta"/>
    <property type="match status" value="1"/>
</dbReference>
<dbReference type="AlphaFoldDB" id="A0A8C4W8D8"/>
<feature type="chain" id="PRO_5033985901" description="Beta-defensin-like domain-containing protein" evidence="1">
    <location>
        <begin position="25"/>
        <end position="64"/>
    </location>
</feature>
<dbReference type="GO" id="GO:0006952">
    <property type="term" value="P:defense response"/>
    <property type="evidence" value="ECO:0007669"/>
    <property type="project" value="InterPro"/>
</dbReference>
<keyword evidence="1" id="KW-0732">Signal</keyword>
<protein>
    <recommendedName>
        <fullName evidence="2">Beta-defensin-like domain-containing protein</fullName>
    </recommendedName>
</protein>
<name>A0A8C4W8D8_9SAUR</name>
<evidence type="ECO:0000313" key="4">
    <source>
        <dbReference type="Proteomes" id="UP000694390"/>
    </source>
</evidence>
<evidence type="ECO:0000259" key="2">
    <source>
        <dbReference type="Pfam" id="PF00711"/>
    </source>
</evidence>
<dbReference type="OrthoDB" id="9378928at2759"/>
<proteinExistence type="predicted"/>
<dbReference type="InterPro" id="IPR001855">
    <property type="entry name" value="Defensin_beta-like"/>
</dbReference>
<organism evidence="3 4">
    <name type="scientific">Gopherus evgoodei</name>
    <name type="common">Goodes thornscrub tortoise</name>
    <dbReference type="NCBI Taxonomy" id="1825980"/>
    <lineage>
        <taxon>Eukaryota</taxon>
        <taxon>Metazoa</taxon>
        <taxon>Chordata</taxon>
        <taxon>Craniata</taxon>
        <taxon>Vertebrata</taxon>
        <taxon>Euteleostomi</taxon>
        <taxon>Archelosauria</taxon>
        <taxon>Testudinata</taxon>
        <taxon>Testudines</taxon>
        <taxon>Cryptodira</taxon>
        <taxon>Durocryptodira</taxon>
        <taxon>Testudinoidea</taxon>
        <taxon>Testudinidae</taxon>
        <taxon>Gopherus</taxon>
    </lineage>
</organism>
<reference evidence="3" key="2">
    <citation type="submission" date="2025-09" db="UniProtKB">
        <authorList>
            <consortium name="Ensembl"/>
        </authorList>
    </citation>
    <scope>IDENTIFICATION</scope>
</reference>
<dbReference type="Gene3D" id="3.10.360.10">
    <property type="entry name" value="Antimicrobial Peptide, Beta-defensin 2, Chain A"/>
    <property type="match status" value="1"/>
</dbReference>
<reference evidence="3" key="1">
    <citation type="submission" date="2025-08" db="UniProtKB">
        <authorList>
            <consortium name="Ensembl"/>
        </authorList>
    </citation>
    <scope>IDENTIFICATION</scope>
</reference>
<feature type="signal peptide" evidence="1">
    <location>
        <begin position="1"/>
        <end position="24"/>
    </location>
</feature>
<dbReference type="GeneTree" id="ENSGT00960000191744"/>
<sequence>CSNLNILHAVLKMTLFLSAEFSKAQKLSKRCRLRGGYCSTGRCPPKTTRIGRCSPLRLFFCCQR</sequence>
<dbReference type="SUPFAM" id="SSF57392">
    <property type="entry name" value="Defensin-like"/>
    <property type="match status" value="1"/>
</dbReference>
<evidence type="ECO:0000256" key="1">
    <source>
        <dbReference type="SAM" id="SignalP"/>
    </source>
</evidence>